<dbReference type="EMBL" id="BAAAZD010000002">
    <property type="protein sequence ID" value="GAA4006677.1"/>
    <property type="molecule type" value="Genomic_DNA"/>
</dbReference>
<evidence type="ECO:0000313" key="8">
    <source>
        <dbReference type="Proteomes" id="UP001501310"/>
    </source>
</evidence>
<organism evidence="7 8">
    <name type="scientific">Sphingomonas humi</name>
    <dbReference type="NCBI Taxonomy" id="335630"/>
    <lineage>
        <taxon>Bacteria</taxon>
        <taxon>Pseudomonadati</taxon>
        <taxon>Pseudomonadota</taxon>
        <taxon>Alphaproteobacteria</taxon>
        <taxon>Sphingomonadales</taxon>
        <taxon>Sphingomonadaceae</taxon>
        <taxon>Sphingomonas</taxon>
    </lineage>
</organism>
<evidence type="ECO:0000256" key="3">
    <source>
        <dbReference type="ARBA" id="ARBA00022630"/>
    </source>
</evidence>
<keyword evidence="8" id="KW-1185">Reference proteome</keyword>
<evidence type="ECO:0000256" key="5">
    <source>
        <dbReference type="ARBA" id="ARBA00023002"/>
    </source>
</evidence>
<dbReference type="PRINTS" id="PR00469">
    <property type="entry name" value="PNDRDTASEII"/>
</dbReference>
<proteinExistence type="inferred from homology"/>
<dbReference type="Pfam" id="PF00743">
    <property type="entry name" value="FMO-like"/>
    <property type="match status" value="1"/>
</dbReference>
<comment type="caution">
    <text evidence="7">The sequence shown here is derived from an EMBL/GenBank/DDBJ whole genome shotgun (WGS) entry which is preliminary data.</text>
</comment>
<evidence type="ECO:0000256" key="6">
    <source>
        <dbReference type="ARBA" id="ARBA00023033"/>
    </source>
</evidence>
<evidence type="ECO:0000256" key="2">
    <source>
        <dbReference type="ARBA" id="ARBA00010139"/>
    </source>
</evidence>
<accession>A0ABP7S4T7</accession>
<sequence length="501" mass="55825">MDSTAPQHFDVLIVGAGLSGIGTAWHLQRYCPERTFALVEMRAAIGGTWDLFRYPGIRSDSDMYTLGYSFEPWTDERSIADGATILAYLNRVADKYAIRPHIRFGHKVVSADFDRATARWTVTLETAAGRQVMTCRWLHMGTGYYDYDEAHLPRFAGQEEFAGAFFHAQFWPEDLQYRGKRVVVIGSGATAMTLVPELAKRGAAHVTLLQRSPTYVMSLPAVDKVANALRRALGPKLVYRVIRARSVLFQQLFFQLARRRPLLVRKMIRKGVMKALPPDYEVETHFNPAYDPWDQRLCLVPDADLFTAIRSGRAEMVTDEIERFTPQGIRLKSGRDLPADIVVAATGLKVKLLADVAFSIDGRAVRLNGKMTYKGMMFADVPNLSYSFGYTNASWTLKADLTSFYLCRLLNRLAATGQTTAVAKPDAEVKPVAFLDFSSGYVQRAKDVLPTQGDRAPWKLHQNYALDLAALKYGRLEDGAMRFSGAAGREPPSPALAGGMS</sequence>
<comment type="similarity">
    <text evidence="2">Belongs to the FAD-binding monooxygenase family.</text>
</comment>
<comment type="cofactor">
    <cofactor evidence="1">
        <name>FAD</name>
        <dbReference type="ChEBI" id="CHEBI:57692"/>
    </cofactor>
</comment>
<dbReference type="PANTHER" id="PTHR43872">
    <property type="entry name" value="MONOOXYGENASE, PUTATIVE (AFU_ORTHOLOGUE AFUA_8G02570)-RELATED"/>
    <property type="match status" value="1"/>
</dbReference>
<keyword evidence="3" id="KW-0285">Flavoprotein</keyword>
<evidence type="ECO:0000256" key="4">
    <source>
        <dbReference type="ARBA" id="ARBA00022827"/>
    </source>
</evidence>
<evidence type="ECO:0000313" key="7">
    <source>
        <dbReference type="EMBL" id="GAA4006677.1"/>
    </source>
</evidence>
<reference evidence="8" key="1">
    <citation type="journal article" date="2019" name="Int. J. Syst. Evol. Microbiol.">
        <title>The Global Catalogue of Microorganisms (GCM) 10K type strain sequencing project: providing services to taxonomists for standard genome sequencing and annotation.</title>
        <authorList>
            <consortium name="The Broad Institute Genomics Platform"/>
            <consortium name="The Broad Institute Genome Sequencing Center for Infectious Disease"/>
            <person name="Wu L."/>
            <person name="Ma J."/>
        </authorList>
    </citation>
    <scope>NUCLEOTIDE SEQUENCE [LARGE SCALE GENOMIC DNA]</scope>
    <source>
        <strain evidence="8">JCM 16603</strain>
    </source>
</reference>
<dbReference type="InterPro" id="IPR020946">
    <property type="entry name" value="Flavin_mOase-like"/>
</dbReference>
<keyword evidence="5" id="KW-0560">Oxidoreductase</keyword>
<dbReference type="Gene3D" id="3.50.50.60">
    <property type="entry name" value="FAD/NAD(P)-binding domain"/>
    <property type="match status" value="3"/>
</dbReference>
<dbReference type="InterPro" id="IPR036188">
    <property type="entry name" value="FAD/NAD-bd_sf"/>
</dbReference>
<protein>
    <submittedName>
        <fullName evidence="7">NAD(P)/FAD-dependent oxidoreductase</fullName>
    </submittedName>
</protein>
<gene>
    <name evidence="7" type="ORF">GCM10022211_19450</name>
</gene>
<keyword evidence="6" id="KW-0503">Monooxygenase</keyword>
<dbReference type="RefSeq" id="WP_344710071.1">
    <property type="nucleotide sequence ID" value="NZ_BAAAZD010000002.1"/>
</dbReference>
<dbReference type="Pfam" id="PF13450">
    <property type="entry name" value="NAD_binding_8"/>
    <property type="match status" value="1"/>
</dbReference>
<dbReference type="SUPFAM" id="SSF51905">
    <property type="entry name" value="FAD/NAD(P)-binding domain"/>
    <property type="match status" value="1"/>
</dbReference>
<evidence type="ECO:0000256" key="1">
    <source>
        <dbReference type="ARBA" id="ARBA00001974"/>
    </source>
</evidence>
<name>A0ABP7S4T7_9SPHN</name>
<dbReference type="PANTHER" id="PTHR43872:SF1">
    <property type="entry name" value="MONOOXYGENASE, PUTATIVE (AFU_ORTHOLOGUE AFUA_8G02570)-RELATED"/>
    <property type="match status" value="1"/>
</dbReference>
<dbReference type="InterPro" id="IPR051820">
    <property type="entry name" value="FAD-binding_MO"/>
</dbReference>
<keyword evidence="4" id="KW-0274">FAD</keyword>
<dbReference type="Proteomes" id="UP001501310">
    <property type="component" value="Unassembled WGS sequence"/>
</dbReference>